<feature type="compositionally biased region" description="Basic and acidic residues" evidence="1">
    <location>
        <begin position="1"/>
        <end position="20"/>
    </location>
</feature>
<proteinExistence type="predicted"/>
<sequence length="134" mass="15661">MSDVRDENKAPKTNEDDRAAKGNMQAPSVKKEKNQTSTNLTEEERIMLMIKESTEAYDPKYYVKIPERKRKSAWSSYCKRCRQEGHCIQNCPLNFICLIRTADLHFDDTEKLTANFPMSWLRKKKKRESPDAIA</sequence>
<accession>A0ABR3K3M3</accession>
<evidence type="ECO:0000313" key="2">
    <source>
        <dbReference type="EMBL" id="KAL1227873.1"/>
    </source>
</evidence>
<gene>
    <name evidence="2" type="ORF">TSPI_03103</name>
</gene>
<comment type="caution">
    <text evidence="2">The sequence shown here is derived from an EMBL/GenBank/DDBJ whole genome shotgun (WGS) entry which is preliminary data.</text>
</comment>
<evidence type="ECO:0000313" key="3">
    <source>
        <dbReference type="Proteomes" id="UP001558632"/>
    </source>
</evidence>
<feature type="region of interest" description="Disordered" evidence="1">
    <location>
        <begin position="1"/>
        <end position="41"/>
    </location>
</feature>
<reference evidence="2 3" key="1">
    <citation type="submission" date="2024-07" db="EMBL/GenBank/DDBJ databases">
        <title>Enhanced genomic and transcriptomic resources for Trichinella pseudospiralis and T. spiralis underpin the discovery of pronounced molecular differences between stages and species.</title>
        <authorList>
            <person name="Pasi K.K."/>
            <person name="La Rosa G."/>
            <person name="Gomez-Morales M.A."/>
            <person name="Tosini F."/>
            <person name="Sumanam S."/>
            <person name="Young N.D."/>
            <person name="Chang B.C."/>
            <person name="Robin G.B."/>
        </authorList>
    </citation>
    <scope>NUCLEOTIDE SEQUENCE [LARGE SCALE GENOMIC DNA]</scope>
    <source>
        <strain evidence="2">ISS534</strain>
    </source>
</reference>
<dbReference type="Proteomes" id="UP001558632">
    <property type="component" value="Unassembled WGS sequence"/>
</dbReference>
<evidence type="ECO:0000256" key="1">
    <source>
        <dbReference type="SAM" id="MobiDB-lite"/>
    </source>
</evidence>
<keyword evidence="3" id="KW-1185">Reference proteome</keyword>
<dbReference type="EMBL" id="JBEUSY010000528">
    <property type="protein sequence ID" value="KAL1227873.1"/>
    <property type="molecule type" value="Genomic_DNA"/>
</dbReference>
<name>A0ABR3K3M3_TRISP</name>
<organism evidence="2 3">
    <name type="scientific">Trichinella spiralis</name>
    <name type="common">Trichina worm</name>
    <dbReference type="NCBI Taxonomy" id="6334"/>
    <lineage>
        <taxon>Eukaryota</taxon>
        <taxon>Metazoa</taxon>
        <taxon>Ecdysozoa</taxon>
        <taxon>Nematoda</taxon>
        <taxon>Enoplea</taxon>
        <taxon>Dorylaimia</taxon>
        <taxon>Trichinellida</taxon>
        <taxon>Trichinellidae</taxon>
        <taxon>Trichinella</taxon>
    </lineage>
</organism>
<protein>
    <submittedName>
        <fullName evidence="2">E3 ubiquitin-protein ligase</fullName>
    </submittedName>
</protein>